<reference evidence="2" key="1">
    <citation type="submission" date="2019-07" db="EMBL/GenBank/DDBJ databases">
        <authorList>
            <person name="Palmer J.M."/>
        </authorList>
    </citation>
    <scope>NUCLEOTIDE SEQUENCE</scope>
    <source>
        <strain evidence="2">PC9</strain>
    </source>
</reference>
<proteinExistence type="predicted"/>
<feature type="region of interest" description="Disordered" evidence="1">
    <location>
        <begin position="330"/>
        <end position="365"/>
    </location>
</feature>
<evidence type="ECO:0000313" key="2">
    <source>
        <dbReference type="EMBL" id="KAF7426809.1"/>
    </source>
</evidence>
<feature type="region of interest" description="Disordered" evidence="1">
    <location>
        <begin position="475"/>
        <end position="500"/>
    </location>
</feature>
<protein>
    <submittedName>
        <fullName evidence="2">Uncharacterized protein</fullName>
    </submittedName>
</protein>
<dbReference type="EMBL" id="JACETU010000006">
    <property type="protein sequence ID" value="KAF7426809.1"/>
    <property type="molecule type" value="Genomic_DNA"/>
</dbReference>
<dbReference type="RefSeq" id="XP_036630113.1">
    <property type="nucleotide sequence ID" value="XM_036778685.1"/>
</dbReference>
<name>A0A8H7DPR4_PLEOS</name>
<dbReference type="AlphaFoldDB" id="A0A8H7DPR4"/>
<evidence type="ECO:0000256" key="1">
    <source>
        <dbReference type="SAM" id="MobiDB-lite"/>
    </source>
</evidence>
<keyword evidence="3" id="KW-1185">Reference proteome</keyword>
<gene>
    <name evidence="2" type="ORF">PC9H_009178</name>
</gene>
<organism evidence="2 3">
    <name type="scientific">Pleurotus ostreatus</name>
    <name type="common">Oyster mushroom</name>
    <name type="synonym">White-rot fungus</name>
    <dbReference type="NCBI Taxonomy" id="5322"/>
    <lineage>
        <taxon>Eukaryota</taxon>
        <taxon>Fungi</taxon>
        <taxon>Dikarya</taxon>
        <taxon>Basidiomycota</taxon>
        <taxon>Agaricomycotina</taxon>
        <taxon>Agaricomycetes</taxon>
        <taxon>Agaricomycetidae</taxon>
        <taxon>Agaricales</taxon>
        <taxon>Pleurotineae</taxon>
        <taxon>Pleurotaceae</taxon>
        <taxon>Pleurotus</taxon>
    </lineage>
</organism>
<accession>A0A8H7DPR4</accession>
<feature type="compositionally biased region" description="Basic and acidic residues" evidence="1">
    <location>
        <begin position="352"/>
        <end position="362"/>
    </location>
</feature>
<dbReference type="GeneID" id="59378996"/>
<evidence type="ECO:0000313" key="3">
    <source>
        <dbReference type="Proteomes" id="UP000623687"/>
    </source>
</evidence>
<comment type="caution">
    <text evidence="2">The sequence shown here is derived from an EMBL/GenBank/DDBJ whole genome shotgun (WGS) entry which is preliminary data.</text>
</comment>
<dbReference type="VEuPathDB" id="FungiDB:PC9H_009178"/>
<sequence>MSLTAEQANKNPDLLSRNRDKPSICRTYLDGTMGAILFEGKAFITTPNGDNVYEPVLGLTTTVRLRQDGRFGAEDPFQLPQQYVREHSHLACIRRPPTRREDTNDVMFMNPVYEDHFRSSHQSRIGLLDQRLVSRIREPSVLLVKRYYAFIESRPDLLQNRRFHGHATQLKIWIGRLESTKASWPDILFSFTQAQRHFLELEAYLEYMQVRQPLMNSDEYGRILSPTANFVGAVTNKVVIVEEFAKAGIPVWLIRPIREFHEDTRIDTVITPTPAEAMNIELRPWRGHKTNVWNQDAADPQRHNNLMLFGREFLAYTDFGRTSVVRDTIERPPPVPSFGHDYSAGPARAPRAHNEPQHDPKPRIQLSPTDVLHFRPNLHRFMPIMMESWVHGLSTVAVTKKYISPQYKEGANGFIFPPPTTFVPLNSDTDLKPRQLKILHAYITHLDVLLLRMSPRLSPTLISRKRWDLLLGPERSQPHATPVAGPSSRDTHSSQPAPKKMKLDNNYLRRQCMQGLLAKWTAEYDKDHQNRNEDLNWRSEVIPSDRWPHDRITERIMYEVIETNFRWELRMLDGQMLAGEVDHIAHDDLLNQCFPSQSFEGEGGGDHMNVTYLTAWSGLSNPNDLERRKYVLAISRVMVDWRDCPGGIVDALRQEESDVDYVELEKTCASYYCRSFFHHFARAPSVPHRTKIDPSIYIMP</sequence>
<dbReference type="OrthoDB" id="2634326at2759"/>
<dbReference type="Proteomes" id="UP000623687">
    <property type="component" value="Unassembled WGS sequence"/>
</dbReference>